<sequence>MTFDKQLDFDIQEESEQDLAGIRLVQRLAFQRDDEADVVDRLRENCPVFISLVAKIGDKVVGHILFTPARLIQNQGWSIEGLGLTPLAVLPEYQKQGIGTGLCIEGLTRAALAGYPFVVVLGDSAYYPRFGFKPASTYGIQCAYEDIPDEAFMIKMLKPKIMTGVEGVVYYRQEFDSVS</sequence>
<gene>
    <name evidence="2" type="ORF">XD73_1352</name>
</gene>
<dbReference type="CDD" id="cd04301">
    <property type="entry name" value="NAT_SF"/>
    <property type="match status" value="1"/>
</dbReference>
<evidence type="ECO:0000259" key="1">
    <source>
        <dbReference type="PROSITE" id="PS51186"/>
    </source>
</evidence>
<protein>
    <submittedName>
        <fullName evidence="2">Acetyltransferase</fullName>
    </submittedName>
</protein>
<dbReference type="EMBL" id="LGFU01000156">
    <property type="protein sequence ID" value="KUK45772.1"/>
    <property type="molecule type" value="Genomic_DNA"/>
</dbReference>
<organism evidence="2 3">
    <name type="scientific">Anaerolinea thermophila</name>
    <dbReference type="NCBI Taxonomy" id="167964"/>
    <lineage>
        <taxon>Bacteria</taxon>
        <taxon>Bacillati</taxon>
        <taxon>Chloroflexota</taxon>
        <taxon>Anaerolineae</taxon>
        <taxon>Anaerolineales</taxon>
        <taxon>Anaerolineaceae</taxon>
        <taxon>Anaerolinea</taxon>
    </lineage>
</organism>
<keyword evidence="2" id="KW-0808">Transferase</keyword>
<feature type="domain" description="N-acetyltransferase" evidence="1">
    <location>
        <begin position="9"/>
        <end position="158"/>
    </location>
</feature>
<dbReference type="InterPro" id="IPR016181">
    <property type="entry name" value="Acyl_CoA_acyltransferase"/>
</dbReference>
<dbReference type="InterPro" id="IPR000182">
    <property type="entry name" value="GNAT_dom"/>
</dbReference>
<name>A0A101FWJ4_9CHLR</name>
<dbReference type="Gene3D" id="3.40.630.30">
    <property type="match status" value="1"/>
</dbReference>
<dbReference type="GO" id="GO:0016747">
    <property type="term" value="F:acyltransferase activity, transferring groups other than amino-acyl groups"/>
    <property type="evidence" value="ECO:0007669"/>
    <property type="project" value="InterPro"/>
</dbReference>
<dbReference type="Pfam" id="PF13527">
    <property type="entry name" value="Acetyltransf_9"/>
    <property type="match status" value="1"/>
</dbReference>
<reference evidence="2 3" key="1">
    <citation type="journal article" date="2015" name="MBio">
        <title>Genome-Resolved Metagenomic Analysis Reveals Roles for Candidate Phyla and Other Microbial Community Members in Biogeochemical Transformations in Oil Reservoirs.</title>
        <authorList>
            <person name="Hu P."/>
            <person name="Tom L."/>
            <person name="Singh A."/>
            <person name="Thomas B.C."/>
            <person name="Baker B.J."/>
            <person name="Piceno Y.M."/>
            <person name="Andersen G.L."/>
            <person name="Banfield J.F."/>
        </authorList>
    </citation>
    <scope>NUCLEOTIDE SEQUENCE [LARGE SCALE GENOMIC DNA]</scope>
    <source>
        <strain evidence="2">46_16</strain>
    </source>
</reference>
<proteinExistence type="predicted"/>
<dbReference type="PROSITE" id="PS51186">
    <property type="entry name" value="GNAT"/>
    <property type="match status" value="1"/>
</dbReference>
<dbReference type="SUPFAM" id="SSF55729">
    <property type="entry name" value="Acyl-CoA N-acyltransferases (Nat)"/>
    <property type="match status" value="1"/>
</dbReference>
<accession>A0A101FWJ4</accession>
<comment type="caution">
    <text evidence="2">The sequence shown here is derived from an EMBL/GenBank/DDBJ whole genome shotgun (WGS) entry which is preliminary data.</text>
</comment>
<evidence type="ECO:0000313" key="2">
    <source>
        <dbReference type="EMBL" id="KUK45772.1"/>
    </source>
</evidence>
<evidence type="ECO:0000313" key="3">
    <source>
        <dbReference type="Proteomes" id="UP000064249"/>
    </source>
</evidence>
<dbReference type="Proteomes" id="UP000064249">
    <property type="component" value="Unassembled WGS sequence"/>
</dbReference>
<dbReference type="AlphaFoldDB" id="A0A101FWJ4"/>